<name>A0A9P4MQ40_9PLEO</name>
<dbReference type="EMBL" id="ML993978">
    <property type="protein sequence ID" value="KAF2201384.1"/>
    <property type="molecule type" value="Genomic_DNA"/>
</dbReference>
<proteinExistence type="predicted"/>
<organism evidence="2 3">
    <name type="scientific">Delitschia confertaspora ATCC 74209</name>
    <dbReference type="NCBI Taxonomy" id="1513339"/>
    <lineage>
        <taxon>Eukaryota</taxon>
        <taxon>Fungi</taxon>
        <taxon>Dikarya</taxon>
        <taxon>Ascomycota</taxon>
        <taxon>Pezizomycotina</taxon>
        <taxon>Dothideomycetes</taxon>
        <taxon>Pleosporomycetidae</taxon>
        <taxon>Pleosporales</taxon>
        <taxon>Delitschiaceae</taxon>
        <taxon>Delitschia</taxon>
    </lineage>
</organism>
<evidence type="ECO:0000256" key="1">
    <source>
        <dbReference type="SAM" id="MobiDB-lite"/>
    </source>
</evidence>
<accession>A0A9P4MQ40</accession>
<gene>
    <name evidence="2" type="ORF">GQ43DRAFT_471834</name>
</gene>
<dbReference type="OrthoDB" id="2328572at2759"/>
<dbReference type="Proteomes" id="UP000799536">
    <property type="component" value="Unassembled WGS sequence"/>
</dbReference>
<evidence type="ECO:0000313" key="2">
    <source>
        <dbReference type="EMBL" id="KAF2201384.1"/>
    </source>
</evidence>
<sequence length="267" mass="29612">MQWTMDSNSNGSEMDALEAKNVQHSHHSDSQFHNPSGPISRYSISSEAPIRASLEFNMEDLLRYPLDQAPYEVDHAASDSSTESDSKKRAEMDSQCMLVCCQIASELESYIHADIKSLRIILDIAKKGSDRVNDAMTLQQGSQTPRCMAMFVVVLYQIIQILESGCSCLSDLANQKSTVSTQINGMVPGLSLGGFGMEPEEQVFYRSQLVRKAIQQVSELLLKMKKLSGIGESGSNMNANTPEEREKCFADLESRLKKLINMVSANK</sequence>
<evidence type="ECO:0008006" key="4">
    <source>
        <dbReference type="Google" id="ProtNLM"/>
    </source>
</evidence>
<dbReference type="AlphaFoldDB" id="A0A9P4MQ40"/>
<feature type="region of interest" description="Disordered" evidence="1">
    <location>
        <begin position="1"/>
        <end position="40"/>
    </location>
</feature>
<keyword evidence="3" id="KW-1185">Reference proteome</keyword>
<protein>
    <recommendedName>
        <fullName evidence="4">Aflatoxin regulatory protein domain-containing protein</fullName>
    </recommendedName>
</protein>
<feature type="compositionally biased region" description="Polar residues" evidence="1">
    <location>
        <begin position="1"/>
        <end position="12"/>
    </location>
</feature>
<reference evidence="2" key="1">
    <citation type="journal article" date="2020" name="Stud. Mycol.">
        <title>101 Dothideomycetes genomes: a test case for predicting lifestyles and emergence of pathogens.</title>
        <authorList>
            <person name="Haridas S."/>
            <person name="Albert R."/>
            <person name="Binder M."/>
            <person name="Bloem J."/>
            <person name="Labutti K."/>
            <person name="Salamov A."/>
            <person name="Andreopoulos B."/>
            <person name="Baker S."/>
            <person name="Barry K."/>
            <person name="Bills G."/>
            <person name="Bluhm B."/>
            <person name="Cannon C."/>
            <person name="Castanera R."/>
            <person name="Culley D."/>
            <person name="Daum C."/>
            <person name="Ezra D."/>
            <person name="Gonzalez J."/>
            <person name="Henrissat B."/>
            <person name="Kuo A."/>
            <person name="Liang C."/>
            <person name="Lipzen A."/>
            <person name="Lutzoni F."/>
            <person name="Magnuson J."/>
            <person name="Mondo S."/>
            <person name="Nolan M."/>
            <person name="Ohm R."/>
            <person name="Pangilinan J."/>
            <person name="Park H.-J."/>
            <person name="Ramirez L."/>
            <person name="Alfaro M."/>
            <person name="Sun H."/>
            <person name="Tritt A."/>
            <person name="Yoshinaga Y."/>
            <person name="Zwiers L.-H."/>
            <person name="Turgeon B."/>
            <person name="Goodwin S."/>
            <person name="Spatafora J."/>
            <person name="Crous P."/>
            <person name="Grigoriev I."/>
        </authorList>
    </citation>
    <scope>NUCLEOTIDE SEQUENCE</scope>
    <source>
        <strain evidence="2">ATCC 74209</strain>
    </source>
</reference>
<comment type="caution">
    <text evidence="2">The sequence shown here is derived from an EMBL/GenBank/DDBJ whole genome shotgun (WGS) entry which is preliminary data.</text>
</comment>
<evidence type="ECO:0000313" key="3">
    <source>
        <dbReference type="Proteomes" id="UP000799536"/>
    </source>
</evidence>